<dbReference type="GeneID" id="89508211"/>
<dbReference type="PANTHER" id="PTHR38454">
    <property type="entry name" value="INTEGRAL MEMBRANE PROTEIN-RELATED"/>
    <property type="match status" value="1"/>
</dbReference>
<evidence type="ECO:0000256" key="1">
    <source>
        <dbReference type="SAM" id="Phobius"/>
    </source>
</evidence>
<evidence type="ECO:0000313" key="2">
    <source>
        <dbReference type="EMBL" id="SHI20077.1"/>
    </source>
</evidence>
<feature type="transmembrane region" description="Helical" evidence="1">
    <location>
        <begin position="25"/>
        <end position="44"/>
    </location>
</feature>
<keyword evidence="3" id="KW-1185">Reference proteome</keyword>
<feature type="transmembrane region" description="Helical" evidence="1">
    <location>
        <begin position="149"/>
        <end position="174"/>
    </location>
</feature>
<feature type="transmembrane region" description="Helical" evidence="1">
    <location>
        <begin position="459"/>
        <end position="480"/>
    </location>
</feature>
<dbReference type="Proteomes" id="UP000184278">
    <property type="component" value="Unassembled WGS sequence"/>
</dbReference>
<feature type="transmembrane region" description="Helical" evidence="1">
    <location>
        <begin position="194"/>
        <end position="225"/>
    </location>
</feature>
<feature type="transmembrane region" description="Helical" evidence="1">
    <location>
        <begin position="305"/>
        <end position="325"/>
    </location>
</feature>
<dbReference type="EMBL" id="FQXK01000016">
    <property type="protein sequence ID" value="SHI20077.1"/>
    <property type="molecule type" value="Genomic_DNA"/>
</dbReference>
<dbReference type="OrthoDB" id="9815466at2"/>
<feature type="transmembrane region" description="Helical" evidence="1">
    <location>
        <begin position="875"/>
        <end position="893"/>
    </location>
</feature>
<dbReference type="InterPro" id="IPR018580">
    <property type="entry name" value="Uncharacterised_YfhO"/>
</dbReference>
<dbReference type="PANTHER" id="PTHR38454:SF1">
    <property type="entry name" value="INTEGRAL MEMBRANE PROTEIN"/>
    <property type="match status" value="1"/>
</dbReference>
<accession>A0A1M5Z748</accession>
<keyword evidence="1" id="KW-0472">Membrane</keyword>
<feature type="transmembrane region" description="Helical" evidence="1">
    <location>
        <begin position="487"/>
        <end position="505"/>
    </location>
</feature>
<feature type="transmembrane region" description="Helical" evidence="1">
    <location>
        <begin position="337"/>
        <end position="358"/>
    </location>
</feature>
<dbReference type="Pfam" id="PF09586">
    <property type="entry name" value="YfhO"/>
    <property type="match status" value="1"/>
</dbReference>
<dbReference type="RefSeq" id="WP_073387424.1">
    <property type="nucleotide sequence ID" value="NZ_FQXK01000016.1"/>
</dbReference>
<feature type="transmembrane region" description="Helical" evidence="1">
    <location>
        <begin position="237"/>
        <end position="259"/>
    </location>
</feature>
<feature type="transmembrane region" description="Helical" evidence="1">
    <location>
        <begin position="370"/>
        <end position="390"/>
    </location>
</feature>
<evidence type="ECO:0000313" key="3">
    <source>
        <dbReference type="Proteomes" id="UP000184278"/>
    </source>
</evidence>
<sequence>MSDIVSNKSQGASSSIFEGKAKSHLISFAITICAMTLFCIMMRITPFGDNTFLYDDNRREFIQYYAHLKRALMGEASIAYSRTKGMGGSMLGLFFYTMSSPLNFVYALFPIEVFPAVLTVLLVLRLGLSAFTADVFLSHVGVKRTIPFSVSFAMSLWVFVSVLVPSWLDAAIMFPLLATAVLEYSRDTRSRKKYLYLVILTAVQFYINYYTACMMIIFFAIWMVLRFILKVISFKDGLNVALGLVTGMLIICPVLLPLYQELTLSEKSVGDSFICQLFQDAHITNPILVLAKIYTFTIDGKQVMFGMPHLFCGTVMIPLLILFFMNRKIDKKIKMQGVFLLAILFISFLVSPLDLIWHAGNVPNGYPFRYTFLFVGVMITSAAISFNTILEQYISSENQITAFTNIKASFKTRISNYFKDKNARDFDIPMAFTVSFAITGIAEVIILICAMVMNIEFLTLKSGIIGLMILMAEFIFIELYFCKKSKVFFILLAMLCVCDLLVNHMKIVKASYYPCETMSEYQARYIEKKEKIDDIKATDNNFYRIEDVVSNPYDDINDGMVYDYHAISHYSTGDHRNVRMFLKAIGFNYNSLYDEYTSENTATADSILNIKYILTDEGTVQNSDLFPIAVAIPADTYLPSDEIPDDPFLLQKQIADAFTGCGTNIDEYLEEGNELFVPVTIITSDVSFNDEDQISTMKIDFTPECDGDIYFYLKDLVNTSQNMILSVDGVDISGYGNASSIKIIDIGNRKKGDKVSLTLTAYGPANEADFGTPLIFTENADVLSEYSKLSSSHAAVVSETSPTILTIHIPDTADSDDNTVILLSVPYEPGFIAYKSEDQEPLCVSQVFGALTCIEVPSGYTGDIILDYRIPGLKTGLLLLFIGLLLLLIRYFYPKNHKLI</sequence>
<reference evidence="3" key="1">
    <citation type="submission" date="2016-11" db="EMBL/GenBank/DDBJ databases">
        <authorList>
            <person name="Varghese N."/>
            <person name="Submissions S."/>
        </authorList>
    </citation>
    <scope>NUCLEOTIDE SEQUENCE [LARGE SCALE GENOMIC DNA]</scope>
    <source>
        <strain evidence="3">DSM 3071</strain>
    </source>
</reference>
<protein>
    <submittedName>
        <fullName evidence="2">Uncharacterized membrane protein YfhO</fullName>
    </submittedName>
</protein>
<proteinExistence type="predicted"/>
<organism evidence="2 3">
    <name type="scientific">Butyrivibrio fibrisolvens DSM 3071</name>
    <dbReference type="NCBI Taxonomy" id="1121131"/>
    <lineage>
        <taxon>Bacteria</taxon>
        <taxon>Bacillati</taxon>
        <taxon>Bacillota</taxon>
        <taxon>Clostridia</taxon>
        <taxon>Lachnospirales</taxon>
        <taxon>Lachnospiraceae</taxon>
        <taxon>Butyrivibrio</taxon>
    </lineage>
</organism>
<feature type="transmembrane region" description="Helical" evidence="1">
    <location>
        <begin position="428"/>
        <end position="453"/>
    </location>
</feature>
<keyword evidence="1" id="KW-1133">Transmembrane helix</keyword>
<dbReference type="AlphaFoldDB" id="A0A1M5Z748"/>
<dbReference type="STRING" id="1121131.SAMN02745229_02003"/>
<name>A0A1M5Z748_BUTFI</name>
<keyword evidence="1" id="KW-0812">Transmembrane</keyword>
<feature type="transmembrane region" description="Helical" evidence="1">
    <location>
        <begin position="115"/>
        <end position="137"/>
    </location>
</feature>
<gene>
    <name evidence="2" type="ORF">SAMN02745229_02003</name>
</gene>